<dbReference type="EMBL" id="JAFIMU010000006">
    <property type="protein sequence ID" value="MBN8228091.1"/>
    <property type="molecule type" value="Genomic_DNA"/>
</dbReference>
<organism evidence="2 3">
    <name type="scientific">Corallococcus macrosporus</name>
    <dbReference type="NCBI Taxonomy" id="35"/>
    <lineage>
        <taxon>Bacteria</taxon>
        <taxon>Pseudomonadati</taxon>
        <taxon>Myxococcota</taxon>
        <taxon>Myxococcia</taxon>
        <taxon>Myxococcales</taxon>
        <taxon>Cystobacterineae</taxon>
        <taxon>Myxococcaceae</taxon>
        <taxon>Corallococcus</taxon>
    </lineage>
</organism>
<feature type="domain" description="DUF4935" evidence="1">
    <location>
        <begin position="3"/>
        <end position="170"/>
    </location>
</feature>
<dbReference type="Pfam" id="PF16289">
    <property type="entry name" value="PIN_12"/>
    <property type="match status" value="1"/>
</dbReference>
<protein>
    <recommendedName>
        <fullName evidence="1">DUF4935 domain-containing protein</fullName>
    </recommendedName>
</protein>
<reference evidence="2 3" key="1">
    <citation type="submission" date="2021-02" db="EMBL/GenBank/DDBJ databases">
        <title>De Novo genome assembly of isolated myxobacteria.</title>
        <authorList>
            <person name="Stevens D.C."/>
        </authorList>
    </citation>
    <scope>NUCLEOTIDE SEQUENCE [LARGE SCALE GENOMIC DNA]</scope>
    <source>
        <strain evidence="2 3">ATCC 29039</strain>
    </source>
</reference>
<dbReference type="InterPro" id="IPR032557">
    <property type="entry name" value="DUF4935"/>
</dbReference>
<dbReference type="RefSeq" id="WP_207050930.1">
    <property type="nucleotide sequence ID" value="NZ_JAFIMU010000006.1"/>
</dbReference>
<comment type="caution">
    <text evidence="2">The sequence shown here is derived from an EMBL/GenBank/DDBJ whole genome shotgun (WGS) entry which is preliminary data.</text>
</comment>
<accession>A0ABS3DAR1</accession>
<keyword evidence="3" id="KW-1185">Reference proteome</keyword>
<dbReference type="Proteomes" id="UP000664052">
    <property type="component" value="Unassembled WGS sequence"/>
</dbReference>
<evidence type="ECO:0000313" key="3">
    <source>
        <dbReference type="Proteomes" id="UP000664052"/>
    </source>
</evidence>
<proteinExistence type="predicted"/>
<evidence type="ECO:0000259" key="1">
    <source>
        <dbReference type="Pfam" id="PF16289"/>
    </source>
</evidence>
<gene>
    <name evidence="2" type="ORF">JYK02_11290</name>
</gene>
<name>A0ABS3DAR1_9BACT</name>
<sequence length="216" mass="24415">MIVYVESNFILELALGQEGAASAESILSGAEQRLFELVIPAFSLSEPFGTMAHRGRERKKLGNQLEEQFRQLRRSRQHQVTIQPIETAPAVLLGLETAESDALDSVVMRSLRTASRIELTVEMFEQALNYRRDYDLSSSDAIIYANVVSDARKREKTRPKLFVSRNHRDFDIPQVHAELRPLGAEYCDSFERVVEKLAQHNVKLPRPSVLPIPGVA</sequence>
<evidence type="ECO:0000313" key="2">
    <source>
        <dbReference type="EMBL" id="MBN8228091.1"/>
    </source>
</evidence>